<accession>A0A7K8QH97</accession>
<keyword evidence="4" id="KW-1185">Reference proteome</keyword>
<dbReference type="PANTHER" id="PTHR34343">
    <property type="entry name" value="SEROLOGICALLY DEFINED COLON CANCER ANTIGEN 8"/>
    <property type="match status" value="1"/>
</dbReference>
<feature type="region of interest" description="Disordered" evidence="2">
    <location>
        <begin position="66"/>
        <end position="93"/>
    </location>
</feature>
<feature type="coiled-coil region" evidence="1">
    <location>
        <begin position="290"/>
        <end position="317"/>
    </location>
</feature>
<dbReference type="GO" id="GO:0007098">
    <property type="term" value="P:centrosome cycle"/>
    <property type="evidence" value="ECO:0007669"/>
    <property type="project" value="InterPro"/>
</dbReference>
<feature type="coiled-coil region" evidence="1">
    <location>
        <begin position="343"/>
        <end position="466"/>
    </location>
</feature>
<feature type="coiled-coil region" evidence="1">
    <location>
        <begin position="221"/>
        <end position="248"/>
    </location>
</feature>
<dbReference type="GO" id="GO:0035148">
    <property type="term" value="P:tube formation"/>
    <property type="evidence" value="ECO:0007669"/>
    <property type="project" value="TreeGrafter"/>
</dbReference>
<evidence type="ECO:0000256" key="1">
    <source>
        <dbReference type="SAM" id="Coils"/>
    </source>
</evidence>
<sequence length="709" mass="81919">ERASESIHQLKNALAKGEDDIGFDQSSVDEGRNDADRENDDCGNAARQELQHSHAANQLKILLQHQERRESEVSPSRRKSSICKPPEAVPGDSPAFSDLVPIINDQSQYINHLEAEVKFCKEEFSEIKDRLQAVVLENEELHQKLKFLTAEYTLREQTLLDASANIQNPWLEGDKNCSTQQPVISMPAHNKDQAFVTAAVGDMEKWPVELENLKLLYQEKVNILDAQIQSLRKDLSESQKTCKDLEGRLKHQKSLISATNSGRVGGLCLKCAQHEAVLAQTHCNVHVQTIERLTKERNDLMDALVSLRKNMKQMQQRESDACKQVEFAVQMTEEANVEKTKALVHCEQLKSEMERQRDCLERELAAQLNKRADEKEALREEMKKEKEDLVVMVTALSEDVAVLEARLEKIKSEKNSLTNLLEESQHQLASHEMEMNKVCGEMRYQLNQTKMKKDEAEKELREYRTKTIRELEIKDQKIEKLGLELNGNKQCLEQAQQDVAGAREECLKLEELLSKSEHQLHLTRLEKESIQHSISNEAKARALQAQQREQELTQKMQQMEAQHEKTVQELGSLLTSQNTFIAKLKEECCMLARKLEEMSEKYRSEVNQLSQEKEYLHGRLEKMRKRNDELDQQCIQHGRMHERMKSRLQQLDKHCQATAQQLVELLNKQNQLFKEKQLLTEEVRFLRAQSYISGKKWDADLEQDTDGIK</sequence>
<dbReference type="Proteomes" id="UP000567624">
    <property type="component" value="Unassembled WGS sequence"/>
</dbReference>
<feature type="coiled-coil region" evidence="1">
    <location>
        <begin position="110"/>
        <end position="151"/>
    </location>
</feature>
<gene>
    <name evidence="3" type="primary">Sdccag8</name>
    <name evidence="3" type="ORF">SMICAP_R09630</name>
</gene>
<evidence type="ECO:0000256" key="2">
    <source>
        <dbReference type="SAM" id="MobiDB-lite"/>
    </source>
</evidence>
<dbReference type="GO" id="GO:0005814">
    <property type="term" value="C:centriole"/>
    <property type="evidence" value="ECO:0007669"/>
    <property type="project" value="TreeGrafter"/>
</dbReference>
<evidence type="ECO:0000313" key="4">
    <source>
        <dbReference type="Proteomes" id="UP000567624"/>
    </source>
</evidence>
<proteinExistence type="predicted"/>
<dbReference type="AlphaFoldDB" id="A0A7K8QH97"/>
<dbReference type="InterPro" id="IPR031887">
    <property type="entry name" value="SDCCAG8"/>
</dbReference>
<feature type="non-terminal residue" evidence="3">
    <location>
        <position position="709"/>
    </location>
</feature>
<name>A0A7K8QH97_9PASS</name>
<feature type="coiled-coil region" evidence="1">
    <location>
        <begin position="492"/>
        <end position="682"/>
    </location>
</feature>
<protein>
    <submittedName>
        <fullName evidence="3">SDCG8 protein</fullName>
    </submittedName>
</protein>
<dbReference type="Pfam" id="PF15964">
    <property type="entry name" value="CCCAP"/>
    <property type="match status" value="1"/>
</dbReference>
<evidence type="ECO:0000313" key="3">
    <source>
        <dbReference type="EMBL" id="NXF04941.1"/>
    </source>
</evidence>
<dbReference type="EMBL" id="VWYW01000087">
    <property type="protein sequence ID" value="NXF04941.1"/>
    <property type="molecule type" value="Genomic_DNA"/>
</dbReference>
<feature type="non-terminal residue" evidence="3">
    <location>
        <position position="1"/>
    </location>
</feature>
<dbReference type="GO" id="GO:0030010">
    <property type="term" value="P:establishment of cell polarity"/>
    <property type="evidence" value="ECO:0007669"/>
    <property type="project" value="TreeGrafter"/>
</dbReference>
<comment type="caution">
    <text evidence="3">The sequence shown here is derived from an EMBL/GenBank/DDBJ whole genome shotgun (WGS) entry which is preliminary data.</text>
</comment>
<dbReference type="GO" id="GO:0001764">
    <property type="term" value="P:neuron migration"/>
    <property type="evidence" value="ECO:0007669"/>
    <property type="project" value="TreeGrafter"/>
</dbReference>
<keyword evidence="1" id="KW-0175">Coiled coil</keyword>
<dbReference type="PANTHER" id="PTHR34343:SF1">
    <property type="entry name" value="SEROLOGICALLY DEFINED COLON CANCER ANTIGEN 8"/>
    <property type="match status" value="1"/>
</dbReference>
<feature type="region of interest" description="Disordered" evidence="2">
    <location>
        <begin position="1"/>
        <end position="46"/>
    </location>
</feature>
<dbReference type="GO" id="GO:0005813">
    <property type="term" value="C:centrosome"/>
    <property type="evidence" value="ECO:0007669"/>
    <property type="project" value="InterPro"/>
</dbReference>
<organism evidence="3 4">
    <name type="scientific">Smithornis capensis</name>
    <dbReference type="NCBI Taxonomy" id="363769"/>
    <lineage>
        <taxon>Eukaryota</taxon>
        <taxon>Metazoa</taxon>
        <taxon>Chordata</taxon>
        <taxon>Craniata</taxon>
        <taxon>Vertebrata</taxon>
        <taxon>Euteleostomi</taxon>
        <taxon>Archelosauria</taxon>
        <taxon>Archosauria</taxon>
        <taxon>Dinosauria</taxon>
        <taxon>Saurischia</taxon>
        <taxon>Theropoda</taxon>
        <taxon>Coelurosauria</taxon>
        <taxon>Aves</taxon>
        <taxon>Neognathae</taxon>
        <taxon>Neoaves</taxon>
        <taxon>Telluraves</taxon>
        <taxon>Australaves</taxon>
        <taxon>Passeriformes</taxon>
        <taxon>Eurylaimidae</taxon>
        <taxon>Smithornis</taxon>
    </lineage>
</organism>
<reference evidence="3 4" key="1">
    <citation type="submission" date="2019-09" db="EMBL/GenBank/DDBJ databases">
        <title>Bird 10,000 Genomes (B10K) Project - Family phase.</title>
        <authorList>
            <person name="Zhang G."/>
        </authorList>
    </citation>
    <scope>NUCLEOTIDE SEQUENCE [LARGE SCALE GENOMIC DNA]</scope>
    <source>
        <strain evidence="3">B10K-CU-031-20</strain>
    </source>
</reference>